<feature type="chain" id="PRO_5039086014" evidence="1">
    <location>
        <begin position="37"/>
        <end position="303"/>
    </location>
</feature>
<keyword evidence="1" id="KW-0732">Signal</keyword>
<dbReference type="RefSeq" id="WP_150891579.1">
    <property type="nucleotide sequence ID" value="NZ_VYUY01000003.1"/>
</dbReference>
<evidence type="ECO:0000256" key="1">
    <source>
        <dbReference type="SAM" id="SignalP"/>
    </source>
</evidence>
<dbReference type="SUPFAM" id="SSF53474">
    <property type="entry name" value="alpha/beta-Hydrolases"/>
    <property type="match status" value="1"/>
</dbReference>
<name>A0A5N0TKQ1_9MICO</name>
<evidence type="ECO:0000259" key="2">
    <source>
        <dbReference type="Pfam" id="PF12697"/>
    </source>
</evidence>
<gene>
    <name evidence="3" type="ORF">F6B40_00560</name>
</gene>
<dbReference type="InterPro" id="IPR052897">
    <property type="entry name" value="Sec-Metab_Biosynth_Hydrolase"/>
</dbReference>
<feature type="domain" description="AB hydrolase-1" evidence="2">
    <location>
        <begin position="66"/>
        <end position="289"/>
    </location>
</feature>
<protein>
    <submittedName>
        <fullName evidence="3">Alpha/beta hydrolase</fullName>
    </submittedName>
</protein>
<keyword evidence="4" id="KW-1185">Reference proteome</keyword>
<dbReference type="Gene3D" id="3.40.50.1820">
    <property type="entry name" value="alpha/beta hydrolase"/>
    <property type="match status" value="1"/>
</dbReference>
<dbReference type="AlphaFoldDB" id="A0A5N0TKQ1"/>
<dbReference type="Proteomes" id="UP000326838">
    <property type="component" value="Unassembled WGS sequence"/>
</dbReference>
<reference evidence="4" key="1">
    <citation type="submission" date="2019-09" db="EMBL/GenBank/DDBJ databases">
        <title>Mumia zhuanghuii sp. nov. isolated from the intestinal contents of plateau pika (Ochotona curzoniae) in the Qinghai-Tibet plateau of China.</title>
        <authorList>
            <person name="Tian Z."/>
        </authorList>
    </citation>
    <scope>NUCLEOTIDE SEQUENCE [LARGE SCALE GENOMIC DNA]</scope>
    <source>
        <strain evidence="4">L-033</strain>
    </source>
</reference>
<proteinExistence type="predicted"/>
<dbReference type="PANTHER" id="PTHR37017:SF11">
    <property type="entry name" value="ESTERASE_LIPASE_THIOESTERASE DOMAIN-CONTAINING PROTEIN"/>
    <property type="match status" value="1"/>
</dbReference>
<dbReference type="PROSITE" id="PS51318">
    <property type="entry name" value="TAT"/>
    <property type="match status" value="1"/>
</dbReference>
<dbReference type="EMBL" id="VYUY01000003">
    <property type="protein sequence ID" value="KAA9135725.1"/>
    <property type="molecule type" value="Genomic_DNA"/>
</dbReference>
<accession>A0A5N0TKQ1</accession>
<comment type="caution">
    <text evidence="3">The sequence shown here is derived from an EMBL/GenBank/DDBJ whole genome shotgun (WGS) entry which is preliminary data.</text>
</comment>
<keyword evidence="3" id="KW-0378">Hydrolase</keyword>
<dbReference type="InterPro" id="IPR029058">
    <property type="entry name" value="AB_hydrolase_fold"/>
</dbReference>
<dbReference type="InterPro" id="IPR000073">
    <property type="entry name" value="AB_hydrolase_1"/>
</dbReference>
<evidence type="ECO:0000313" key="4">
    <source>
        <dbReference type="Proteomes" id="UP000326838"/>
    </source>
</evidence>
<dbReference type="PANTHER" id="PTHR37017">
    <property type="entry name" value="AB HYDROLASE-1 DOMAIN-CONTAINING PROTEIN-RELATED"/>
    <property type="match status" value="1"/>
</dbReference>
<feature type="signal peptide" evidence="1">
    <location>
        <begin position="1"/>
        <end position="36"/>
    </location>
</feature>
<organism evidence="3 4">
    <name type="scientific">Microbacterium caowuchunii</name>
    <dbReference type="NCBI Taxonomy" id="2614638"/>
    <lineage>
        <taxon>Bacteria</taxon>
        <taxon>Bacillati</taxon>
        <taxon>Actinomycetota</taxon>
        <taxon>Actinomycetes</taxon>
        <taxon>Micrococcales</taxon>
        <taxon>Microbacteriaceae</taxon>
        <taxon>Microbacterium</taxon>
    </lineage>
</organism>
<dbReference type="Pfam" id="PF12697">
    <property type="entry name" value="Abhydrolase_6"/>
    <property type="match status" value="1"/>
</dbReference>
<dbReference type="GO" id="GO:0016787">
    <property type="term" value="F:hydrolase activity"/>
    <property type="evidence" value="ECO:0007669"/>
    <property type="project" value="UniProtKB-KW"/>
</dbReference>
<sequence>MRTMIRREERRPRARRRKPLLATLAAVISAALLALAAPAVASATPPSSPAVVSAAKPGTTAAKPTIVLVHGAWAGASSFDPVTTILQAQGYTVVNANVPMRAMEDDINQVVSYVSALHPEPVVLVGHSYGGFVITGAATRLPNVKGLVYIDAFAPKAGESIASLAQGSGSLLDVGTDYAKAFDIVPHPGQDGAGPDFYLRVDRFREIIAAGVPSVVTKVLAADQSPIAGSVLETPFSGPAAWESLPSWYFVGTDDKVIPAAGQRQMAQRAGSTIVEGRAPHLAMYGAPLKVSQLIVSAARAVG</sequence>
<dbReference type="InterPro" id="IPR006311">
    <property type="entry name" value="TAT_signal"/>
</dbReference>
<evidence type="ECO:0000313" key="3">
    <source>
        <dbReference type="EMBL" id="KAA9135725.1"/>
    </source>
</evidence>